<feature type="signal peptide" evidence="6">
    <location>
        <begin position="1"/>
        <end position="22"/>
    </location>
</feature>
<keyword evidence="5" id="KW-0998">Cell outer membrane</keyword>
<evidence type="ECO:0000256" key="4">
    <source>
        <dbReference type="ARBA" id="ARBA00023136"/>
    </source>
</evidence>
<feature type="domain" description="SusD-like N-terminal" evidence="8">
    <location>
        <begin position="93"/>
        <end position="232"/>
    </location>
</feature>
<dbReference type="InterPro" id="IPR012944">
    <property type="entry name" value="SusD_RagB_dom"/>
</dbReference>
<proteinExistence type="inferred from homology"/>
<comment type="subcellular location">
    <subcellularLocation>
        <location evidence="1">Cell outer membrane</location>
    </subcellularLocation>
</comment>
<evidence type="ECO:0000256" key="3">
    <source>
        <dbReference type="ARBA" id="ARBA00022729"/>
    </source>
</evidence>
<dbReference type="SUPFAM" id="SSF48452">
    <property type="entry name" value="TPR-like"/>
    <property type="match status" value="1"/>
</dbReference>
<dbReference type="Pfam" id="PF07980">
    <property type="entry name" value="SusD_RagB"/>
    <property type="match status" value="1"/>
</dbReference>
<dbReference type="EMBL" id="JBHUMD010000027">
    <property type="protein sequence ID" value="MFD2603092.1"/>
    <property type="molecule type" value="Genomic_DNA"/>
</dbReference>
<gene>
    <name evidence="9" type="ORF">ACFSR3_13585</name>
</gene>
<feature type="chain" id="PRO_5047345020" evidence="6">
    <location>
        <begin position="23"/>
        <end position="497"/>
    </location>
</feature>
<protein>
    <submittedName>
        <fullName evidence="9">RagB/SusD family nutrient uptake outer membrane protein</fullName>
    </submittedName>
</protein>
<evidence type="ECO:0000313" key="9">
    <source>
        <dbReference type="EMBL" id="MFD2603092.1"/>
    </source>
</evidence>
<evidence type="ECO:0000256" key="5">
    <source>
        <dbReference type="ARBA" id="ARBA00023237"/>
    </source>
</evidence>
<evidence type="ECO:0000259" key="7">
    <source>
        <dbReference type="Pfam" id="PF07980"/>
    </source>
</evidence>
<feature type="domain" description="RagB/SusD" evidence="7">
    <location>
        <begin position="349"/>
        <end position="492"/>
    </location>
</feature>
<comment type="similarity">
    <text evidence="2">Belongs to the SusD family.</text>
</comment>
<reference evidence="10" key="1">
    <citation type="journal article" date="2019" name="Int. J. Syst. Evol. Microbiol.">
        <title>The Global Catalogue of Microorganisms (GCM) 10K type strain sequencing project: providing services to taxonomists for standard genome sequencing and annotation.</title>
        <authorList>
            <consortium name="The Broad Institute Genomics Platform"/>
            <consortium name="The Broad Institute Genome Sequencing Center for Infectious Disease"/>
            <person name="Wu L."/>
            <person name="Ma J."/>
        </authorList>
    </citation>
    <scope>NUCLEOTIDE SEQUENCE [LARGE SCALE GENOMIC DNA]</scope>
    <source>
        <strain evidence="10">KCTC 42107</strain>
    </source>
</reference>
<evidence type="ECO:0000256" key="2">
    <source>
        <dbReference type="ARBA" id="ARBA00006275"/>
    </source>
</evidence>
<dbReference type="RefSeq" id="WP_379821706.1">
    <property type="nucleotide sequence ID" value="NZ_JBHUMD010000027.1"/>
</dbReference>
<dbReference type="Proteomes" id="UP001597480">
    <property type="component" value="Unassembled WGS sequence"/>
</dbReference>
<keyword evidence="4" id="KW-0472">Membrane</keyword>
<evidence type="ECO:0000256" key="6">
    <source>
        <dbReference type="SAM" id="SignalP"/>
    </source>
</evidence>
<evidence type="ECO:0000259" key="8">
    <source>
        <dbReference type="Pfam" id="PF14322"/>
    </source>
</evidence>
<dbReference type="InterPro" id="IPR033985">
    <property type="entry name" value="SusD-like_N"/>
</dbReference>
<accession>A0ABW5NYJ9</accession>
<keyword evidence="10" id="KW-1185">Reference proteome</keyword>
<dbReference type="Gene3D" id="1.25.40.390">
    <property type="match status" value="1"/>
</dbReference>
<sequence>MKNFKVLLFVAVASLFAGCNDAIDITQPSELLPIDTYETVEDLKLGLNGAYAAIPGENIIKFTSLFTDEVKLGVSNGGQGTDGELAFVLNNTSGDAASIWLSNYYLINLSNRIIAGAKNVVPNDEIDGEDTDRYNTILAQAYFLRAFGHFQLMSFFSEDMTNDSALGVILMDYVPTTKVQLPRNTNAEIFALIDSDLTFAEANLNDAIAGGMYANKGGASKTAIKALRARMALYRGQYDLALSYVNQIGVPGSLMLATKGTTLTNSQYVAMFLDTNFNEIIWKLERTVDSDATGNFYQVWASVNSTTTGSPFFEVSTALFNQLAASDIRRQVVIDPSAAPSYTIRPVGKYSKSESQNLLGDIKIFRNSEMVLIAAEAYANNNDFTNVAAMVNRIRSVRFGNTSGNIAVPTTSQEAWRAILNERRIEFAFEGHRYLDIKRIGAKAGVNVDRVASDYVTVGGLIDLPVDDYRWRLPIPRDEQAANPNIQQNPGYGVATP</sequence>
<dbReference type="InterPro" id="IPR011990">
    <property type="entry name" value="TPR-like_helical_dom_sf"/>
</dbReference>
<name>A0ABW5NYJ9_9FLAO</name>
<comment type="caution">
    <text evidence="9">The sequence shown here is derived from an EMBL/GenBank/DDBJ whole genome shotgun (WGS) entry which is preliminary data.</text>
</comment>
<evidence type="ECO:0000313" key="10">
    <source>
        <dbReference type="Proteomes" id="UP001597480"/>
    </source>
</evidence>
<evidence type="ECO:0000256" key="1">
    <source>
        <dbReference type="ARBA" id="ARBA00004442"/>
    </source>
</evidence>
<dbReference type="PROSITE" id="PS51257">
    <property type="entry name" value="PROKAR_LIPOPROTEIN"/>
    <property type="match status" value="1"/>
</dbReference>
<keyword evidence="3 6" id="KW-0732">Signal</keyword>
<organism evidence="9 10">
    <name type="scientific">Flavobacterium suzhouense</name>
    <dbReference type="NCBI Taxonomy" id="1529638"/>
    <lineage>
        <taxon>Bacteria</taxon>
        <taxon>Pseudomonadati</taxon>
        <taxon>Bacteroidota</taxon>
        <taxon>Flavobacteriia</taxon>
        <taxon>Flavobacteriales</taxon>
        <taxon>Flavobacteriaceae</taxon>
        <taxon>Flavobacterium</taxon>
    </lineage>
</organism>
<dbReference type="Pfam" id="PF14322">
    <property type="entry name" value="SusD-like_3"/>
    <property type="match status" value="1"/>
</dbReference>